<dbReference type="OrthoDB" id="302362at2759"/>
<dbReference type="SMART" id="SM00220">
    <property type="entry name" value="S_TKc"/>
    <property type="match status" value="1"/>
</dbReference>
<dbReference type="PANTHER" id="PTHR43671:SF98">
    <property type="entry name" value="SERINE_THREONINE-PROTEIN KINASE NEK11"/>
    <property type="match status" value="1"/>
</dbReference>
<feature type="domain" description="Protein kinase" evidence="9">
    <location>
        <begin position="1"/>
        <end position="275"/>
    </location>
</feature>
<keyword evidence="3" id="KW-0808">Transferase</keyword>
<evidence type="ECO:0000313" key="11">
    <source>
        <dbReference type="Proteomes" id="UP000692954"/>
    </source>
</evidence>
<keyword evidence="2" id="KW-0723">Serine/threonine-protein kinase</keyword>
<keyword evidence="5" id="KW-0418">Kinase</keyword>
<reference evidence="10" key="1">
    <citation type="submission" date="2021-01" db="EMBL/GenBank/DDBJ databases">
        <authorList>
            <consortium name="Genoscope - CEA"/>
            <person name="William W."/>
        </authorList>
    </citation>
    <scope>NUCLEOTIDE SEQUENCE</scope>
</reference>
<protein>
    <recommendedName>
        <fullName evidence="1">non-specific serine/threonine protein kinase</fullName>
        <ecNumber evidence="1">2.7.11.1</ecNumber>
    </recommendedName>
</protein>
<evidence type="ECO:0000256" key="6">
    <source>
        <dbReference type="ARBA" id="ARBA00022840"/>
    </source>
</evidence>
<gene>
    <name evidence="10" type="ORF">PSON_ATCC_30995.1.T0060302</name>
</gene>
<comment type="catalytic activity">
    <reaction evidence="8">
        <text>L-seryl-[protein] + ATP = O-phospho-L-seryl-[protein] + ADP + H(+)</text>
        <dbReference type="Rhea" id="RHEA:17989"/>
        <dbReference type="Rhea" id="RHEA-COMP:9863"/>
        <dbReference type="Rhea" id="RHEA-COMP:11604"/>
        <dbReference type="ChEBI" id="CHEBI:15378"/>
        <dbReference type="ChEBI" id="CHEBI:29999"/>
        <dbReference type="ChEBI" id="CHEBI:30616"/>
        <dbReference type="ChEBI" id="CHEBI:83421"/>
        <dbReference type="ChEBI" id="CHEBI:456216"/>
        <dbReference type="EC" id="2.7.11.1"/>
    </reaction>
</comment>
<dbReference type="AlphaFoldDB" id="A0A8S1KG68"/>
<sequence length="501" mass="58820">MGQSSSTTGFNLQQYQFLNQIIDPRFGNIKLYQKNDSGETICIIEKNFIKINSPVKNLDHPNILKVHYYKADICKNICSTFTKLQLIQEYVSNELRQNIKIRATKQQYYEEKQLWGLLSMCLKALMYFKSFQIYPMDLKNILLSNQGTIKFQSYYDIQNSQYIQLLNQITEDIHISPEELECLKTKEQVLNLDFEKCEIFQLGLTALWAATLADTNSLFSYDTLNYSEYEMKQRIEELNYSQQFKNILLKMLKRFPQDRGSFNELLQVVSYHECNENLLEIKQIDKIDQSIQQISRIRQQYSSRSLLSDNIIVKNSNEECQLSRISNQSNFQLQLNETSKISLDNKFNISESQNSQNQEIHQINKYRNKPSFSQNKQQLDSQITYLQIGTPHHSPESKNTSKISLSTKNQLSHVPKISNMMINPLKQNQQLQQNKIVIPKPIKVDKHQNHQQLYDTSYFSQLSLMSNRSILENKVEEAILKSKIALEKFDQTINQTKLFRN</sequence>
<organism evidence="10 11">
    <name type="scientific">Paramecium sonneborni</name>
    <dbReference type="NCBI Taxonomy" id="65129"/>
    <lineage>
        <taxon>Eukaryota</taxon>
        <taxon>Sar</taxon>
        <taxon>Alveolata</taxon>
        <taxon>Ciliophora</taxon>
        <taxon>Intramacronucleata</taxon>
        <taxon>Oligohymenophorea</taxon>
        <taxon>Peniculida</taxon>
        <taxon>Parameciidae</taxon>
        <taxon>Paramecium</taxon>
    </lineage>
</organism>
<dbReference type="InterPro" id="IPR050660">
    <property type="entry name" value="NEK_Ser/Thr_kinase"/>
</dbReference>
<dbReference type="EMBL" id="CAJJDN010000006">
    <property type="protein sequence ID" value="CAD8052136.1"/>
    <property type="molecule type" value="Genomic_DNA"/>
</dbReference>
<proteinExistence type="predicted"/>
<dbReference type="PROSITE" id="PS50011">
    <property type="entry name" value="PROTEIN_KINASE_DOM"/>
    <property type="match status" value="1"/>
</dbReference>
<name>A0A8S1KG68_9CILI</name>
<evidence type="ECO:0000313" key="10">
    <source>
        <dbReference type="EMBL" id="CAD8052136.1"/>
    </source>
</evidence>
<dbReference type="GO" id="GO:0005524">
    <property type="term" value="F:ATP binding"/>
    <property type="evidence" value="ECO:0007669"/>
    <property type="project" value="UniProtKB-KW"/>
</dbReference>
<dbReference type="Proteomes" id="UP000692954">
    <property type="component" value="Unassembled WGS sequence"/>
</dbReference>
<comment type="catalytic activity">
    <reaction evidence="7">
        <text>L-threonyl-[protein] + ATP = O-phospho-L-threonyl-[protein] + ADP + H(+)</text>
        <dbReference type="Rhea" id="RHEA:46608"/>
        <dbReference type="Rhea" id="RHEA-COMP:11060"/>
        <dbReference type="Rhea" id="RHEA-COMP:11605"/>
        <dbReference type="ChEBI" id="CHEBI:15378"/>
        <dbReference type="ChEBI" id="CHEBI:30013"/>
        <dbReference type="ChEBI" id="CHEBI:30616"/>
        <dbReference type="ChEBI" id="CHEBI:61977"/>
        <dbReference type="ChEBI" id="CHEBI:456216"/>
        <dbReference type="EC" id="2.7.11.1"/>
    </reaction>
</comment>
<dbReference type="GO" id="GO:0004674">
    <property type="term" value="F:protein serine/threonine kinase activity"/>
    <property type="evidence" value="ECO:0007669"/>
    <property type="project" value="UniProtKB-KW"/>
</dbReference>
<accession>A0A8S1KG68</accession>
<keyword evidence="4" id="KW-0547">Nucleotide-binding</keyword>
<keyword evidence="11" id="KW-1185">Reference proteome</keyword>
<evidence type="ECO:0000259" key="9">
    <source>
        <dbReference type="PROSITE" id="PS50011"/>
    </source>
</evidence>
<evidence type="ECO:0000256" key="7">
    <source>
        <dbReference type="ARBA" id="ARBA00047899"/>
    </source>
</evidence>
<comment type="caution">
    <text evidence="10">The sequence shown here is derived from an EMBL/GenBank/DDBJ whole genome shotgun (WGS) entry which is preliminary data.</text>
</comment>
<evidence type="ECO:0000256" key="5">
    <source>
        <dbReference type="ARBA" id="ARBA00022777"/>
    </source>
</evidence>
<dbReference type="EC" id="2.7.11.1" evidence="1"/>
<dbReference type="InterPro" id="IPR000719">
    <property type="entry name" value="Prot_kinase_dom"/>
</dbReference>
<evidence type="ECO:0000256" key="8">
    <source>
        <dbReference type="ARBA" id="ARBA00048679"/>
    </source>
</evidence>
<evidence type="ECO:0000256" key="3">
    <source>
        <dbReference type="ARBA" id="ARBA00022679"/>
    </source>
</evidence>
<evidence type="ECO:0000256" key="2">
    <source>
        <dbReference type="ARBA" id="ARBA00022527"/>
    </source>
</evidence>
<dbReference type="PANTHER" id="PTHR43671">
    <property type="entry name" value="SERINE/THREONINE-PROTEIN KINASE NEK"/>
    <property type="match status" value="1"/>
</dbReference>
<evidence type="ECO:0000256" key="4">
    <source>
        <dbReference type="ARBA" id="ARBA00022741"/>
    </source>
</evidence>
<keyword evidence="6" id="KW-0067">ATP-binding</keyword>
<evidence type="ECO:0000256" key="1">
    <source>
        <dbReference type="ARBA" id="ARBA00012513"/>
    </source>
</evidence>